<keyword evidence="2 4" id="KW-0560">Oxidoreductase</keyword>
<accession>A0A380BEP4</accession>
<sequence length="462" mass="52126">MNFTADDMQSMIQTQQDFYFSGKTKSVEFRKRMLKRLYDAILDREDAITQALHKDLGKSSFEAYATEIGFVLSSISFMLKSIDDWVKPQKVKTPMHLQPAKSFIVREPYGVVLIIGPFNYPFQLVIEPLIGAIVGGNCAMVKPSEMTMHTCQVIGDIIEEVFPPHYIRVVEGEREEISALIHAPFDYIFFTGSTTVGKIVMKAAAERLTPITLELGGKSPVIVDQTANLDHAAERIVWGKFINTGQTCVAPDYLLVHKSVKEALTKRMIRVIQKFFSKNPIDSPDYGRIINEKHFNRITEIIEKESAHIVYGGQYERTKLFVAPTLLSNVHWGSPSMEEEIFGPVLPIIEYDNLGEAMHRIRQQPKSLAAYMFTENERAANYFVENLPFGGGCINDTISHVGNIHLPFGGVGASGMNAYHGKASFELFTHAKSMLQRPTKVPMRLAFPPYKNKLKLIKPFIR</sequence>
<dbReference type="Proteomes" id="UP000254519">
    <property type="component" value="Unassembled WGS sequence"/>
</dbReference>
<dbReference type="OrthoDB" id="9762913at2"/>
<dbReference type="CDD" id="cd07136">
    <property type="entry name" value="ALDH_YwdH-P39616"/>
    <property type="match status" value="1"/>
</dbReference>
<feature type="active site" evidence="5 6">
    <location>
        <position position="214"/>
    </location>
</feature>
<dbReference type="PROSITE" id="PS00687">
    <property type="entry name" value="ALDEHYDE_DEHYDR_GLU"/>
    <property type="match status" value="1"/>
</dbReference>
<dbReference type="GO" id="GO:0004029">
    <property type="term" value="F:aldehyde dehydrogenase (NAD+) activity"/>
    <property type="evidence" value="ECO:0007669"/>
    <property type="project" value="TreeGrafter"/>
</dbReference>
<reference evidence="9 10" key="1">
    <citation type="submission" date="2018-06" db="EMBL/GenBank/DDBJ databases">
        <authorList>
            <consortium name="Pathogen Informatics"/>
            <person name="Doyle S."/>
        </authorList>
    </citation>
    <scope>NUCLEOTIDE SEQUENCE [LARGE SCALE GENOMIC DNA]</scope>
    <source>
        <strain evidence="10">ATCC 11859 / DSM 33 / NCIB 8841 / NCTC 4822</strain>
    </source>
</reference>
<dbReference type="Pfam" id="PF00171">
    <property type="entry name" value="Aldedh"/>
    <property type="match status" value="1"/>
</dbReference>
<dbReference type="FunFam" id="3.40.605.10:FF:000004">
    <property type="entry name" value="Aldehyde dehydrogenase"/>
    <property type="match status" value="1"/>
</dbReference>
<dbReference type="InterPro" id="IPR015590">
    <property type="entry name" value="Aldehyde_DH_dom"/>
</dbReference>
<dbReference type="InterPro" id="IPR016163">
    <property type="entry name" value="Ald_DH_C"/>
</dbReference>
<dbReference type="PIRSF" id="PIRSF036492">
    <property type="entry name" value="ALDH"/>
    <property type="match status" value="1"/>
</dbReference>
<dbReference type="AlphaFoldDB" id="A0A380BEP4"/>
<feature type="domain" description="Aldehyde dehydrogenase" evidence="8">
    <location>
        <begin position="4"/>
        <end position="433"/>
    </location>
</feature>
<dbReference type="InterPro" id="IPR016161">
    <property type="entry name" value="Ald_DH/histidinol_DH"/>
</dbReference>
<evidence type="ECO:0000256" key="7">
    <source>
        <dbReference type="RuleBase" id="RU003345"/>
    </source>
</evidence>
<dbReference type="InterPro" id="IPR016162">
    <property type="entry name" value="Ald_DH_N"/>
</dbReference>
<evidence type="ECO:0000313" key="10">
    <source>
        <dbReference type="Proteomes" id="UP000254519"/>
    </source>
</evidence>
<dbReference type="FunFam" id="3.40.309.10:FF:000003">
    <property type="entry name" value="Aldehyde dehydrogenase"/>
    <property type="match status" value="1"/>
</dbReference>
<evidence type="ECO:0000256" key="5">
    <source>
        <dbReference type="PIRSR" id="PIRSR036492-1"/>
    </source>
</evidence>
<organism evidence="9 10">
    <name type="scientific">Sporosarcina pasteurii</name>
    <name type="common">Bacillus pasteurii</name>
    <dbReference type="NCBI Taxonomy" id="1474"/>
    <lineage>
        <taxon>Bacteria</taxon>
        <taxon>Bacillati</taxon>
        <taxon>Bacillota</taxon>
        <taxon>Bacilli</taxon>
        <taxon>Bacillales</taxon>
        <taxon>Caryophanaceae</taxon>
        <taxon>Sporosarcina</taxon>
    </lineage>
</organism>
<evidence type="ECO:0000313" key="9">
    <source>
        <dbReference type="EMBL" id="SUJ00193.1"/>
    </source>
</evidence>
<evidence type="ECO:0000256" key="4">
    <source>
        <dbReference type="PIRNR" id="PIRNR036492"/>
    </source>
</evidence>
<proteinExistence type="inferred from homology"/>
<keyword evidence="10" id="KW-1185">Reference proteome</keyword>
<evidence type="ECO:0000256" key="6">
    <source>
        <dbReference type="PROSITE-ProRule" id="PRU10007"/>
    </source>
</evidence>
<dbReference type="InterPro" id="IPR012394">
    <property type="entry name" value="Aldehyde_DH_NAD(P)"/>
</dbReference>
<dbReference type="RefSeq" id="WP_115360298.1">
    <property type="nucleotide sequence ID" value="NZ_CP038012.1"/>
</dbReference>
<keyword evidence="3" id="KW-0520">NAD</keyword>
<feature type="active site" evidence="5">
    <location>
        <position position="248"/>
    </location>
</feature>
<protein>
    <recommendedName>
        <fullName evidence="4">Aldehyde dehydrogenase</fullName>
    </recommendedName>
</protein>
<name>A0A380BEP4_SPOPA</name>
<dbReference type="Gene3D" id="3.40.309.10">
    <property type="entry name" value="Aldehyde Dehydrogenase, Chain A, domain 2"/>
    <property type="match status" value="1"/>
</dbReference>
<dbReference type="Gene3D" id="3.40.605.10">
    <property type="entry name" value="Aldehyde Dehydrogenase, Chain A, domain 1"/>
    <property type="match status" value="1"/>
</dbReference>
<dbReference type="SUPFAM" id="SSF53720">
    <property type="entry name" value="ALDH-like"/>
    <property type="match status" value="1"/>
</dbReference>
<evidence type="ECO:0000259" key="8">
    <source>
        <dbReference type="Pfam" id="PF00171"/>
    </source>
</evidence>
<dbReference type="PROSITE" id="PS00070">
    <property type="entry name" value="ALDEHYDE_DEHYDR_CYS"/>
    <property type="match status" value="1"/>
</dbReference>
<dbReference type="GO" id="GO:0005737">
    <property type="term" value="C:cytoplasm"/>
    <property type="evidence" value="ECO:0007669"/>
    <property type="project" value="TreeGrafter"/>
</dbReference>
<dbReference type="PANTHER" id="PTHR43570:SF16">
    <property type="entry name" value="ALDEHYDE DEHYDROGENASE TYPE III, ISOFORM Q"/>
    <property type="match status" value="1"/>
</dbReference>
<dbReference type="InterPro" id="IPR029510">
    <property type="entry name" value="Ald_DH_CS_GLU"/>
</dbReference>
<gene>
    <name evidence="9" type="primary">calB</name>
    <name evidence="9" type="ORF">NCTC4822_00865</name>
</gene>
<dbReference type="EMBL" id="UGYZ01000002">
    <property type="protein sequence ID" value="SUJ00193.1"/>
    <property type="molecule type" value="Genomic_DNA"/>
</dbReference>
<evidence type="ECO:0000256" key="3">
    <source>
        <dbReference type="ARBA" id="ARBA00023027"/>
    </source>
</evidence>
<evidence type="ECO:0000256" key="1">
    <source>
        <dbReference type="ARBA" id="ARBA00009986"/>
    </source>
</evidence>
<comment type="similarity">
    <text evidence="1 4 7">Belongs to the aldehyde dehydrogenase family.</text>
</comment>
<evidence type="ECO:0000256" key="2">
    <source>
        <dbReference type="ARBA" id="ARBA00023002"/>
    </source>
</evidence>
<dbReference type="PANTHER" id="PTHR43570">
    <property type="entry name" value="ALDEHYDE DEHYDROGENASE"/>
    <property type="match status" value="1"/>
</dbReference>
<dbReference type="InterPro" id="IPR016160">
    <property type="entry name" value="Ald_DH_CS_CYS"/>
</dbReference>
<dbReference type="GO" id="GO:0006081">
    <property type="term" value="P:aldehyde metabolic process"/>
    <property type="evidence" value="ECO:0007669"/>
    <property type="project" value="InterPro"/>
</dbReference>